<accession>A0A1G9W7Z3</accession>
<organism evidence="1 2">
    <name type="scientific">Halogranum gelatinilyticum</name>
    <dbReference type="NCBI Taxonomy" id="660521"/>
    <lineage>
        <taxon>Archaea</taxon>
        <taxon>Methanobacteriati</taxon>
        <taxon>Methanobacteriota</taxon>
        <taxon>Stenosarchaea group</taxon>
        <taxon>Halobacteria</taxon>
        <taxon>Halobacteriales</taxon>
        <taxon>Haloferacaceae</taxon>
    </lineage>
</organism>
<gene>
    <name evidence="1" type="ORF">SAMN04487949_2651</name>
</gene>
<dbReference type="AlphaFoldDB" id="A0A1G9W7Z3"/>
<dbReference type="EMBL" id="FNHL01000003">
    <property type="protein sequence ID" value="SDM80610.1"/>
    <property type="molecule type" value="Genomic_DNA"/>
</dbReference>
<evidence type="ECO:0000313" key="2">
    <source>
        <dbReference type="Proteomes" id="UP000199451"/>
    </source>
</evidence>
<dbReference type="OrthoDB" id="211218at2157"/>
<dbReference type="STRING" id="660521.SAMN04487949_2651"/>
<dbReference type="Proteomes" id="UP000199451">
    <property type="component" value="Unassembled WGS sequence"/>
</dbReference>
<protein>
    <submittedName>
        <fullName evidence="1">Uncharacterized protein</fullName>
    </submittedName>
</protein>
<proteinExistence type="predicted"/>
<name>A0A1G9W7Z3_9EURY</name>
<evidence type="ECO:0000313" key="1">
    <source>
        <dbReference type="EMBL" id="SDM80610.1"/>
    </source>
</evidence>
<dbReference type="RefSeq" id="WP_170830635.1">
    <property type="nucleotide sequence ID" value="NZ_FNHL01000003.1"/>
</dbReference>
<reference evidence="2" key="1">
    <citation type="submission" date="2016-10" db="EMBL/GenBank/DDBJ databases">
        <authorList>
            <person name="Varghese N."/>
            <person name="Submissions S."/>
        </authorList>
    </citation>
    <scope>NUCLEOTIDE SEQUENCE [LARGE SCALE GENOMIC DNA]</scope>
    <source>
        <strain evidence="2">CGMCC 1.10119</strain>
    </source>
</reference>
<keyword evidence="2" id="KW-1185">Reference proteome</keyword>
<sequence>MSDELEDAVETFLNETETVFGEYDQGYMDADAALSLIRDHVDELEDEFES</sequence>